<evidence type="ECO:0000313" key="1">
    <source>
        <dbReference type="EMBL" id="TDK66551.1"/>
    </source>
</evidence>
<dbReference type="EMBL" id="SMYL01000003">
    <property type="protein sequence ID" value="TDK66551.1"/>
    <property type="molecule type" value="Genomic_DNA"/>
</dbReference>
<comment type="caution">
    <text evidence="1">The sequence shown here is derived from an EMBL/GenBank/DDBJ whole genome shotgun (WGS) entry which is preliminary data.</text>
</comment>
<sequence length="67" mass="7747">MDNNAPKAELSDLDRETLDRLIKMRDTLVNISGNLRELLFQMETSMKQNAEIEADGVLQRLKDKKLE</sequence>
<dbReference type="RefSeq" id="WP_133327548.1">
    <property type="nucleotide sequence ID" value="NZ_SMYL01000003.1"/>
</dbReference>
<keyword evidence="2" id="KW-1185">Reference proteome</keyword>
<evidence type="ECO:0000313" key="2">
    <source>
        <dbReference type="Proteomes" id="UP000294829"/>
    </source>
</evidence>
<accession>A0A4R5W291</accession>
<reference evidence="1 2" key="1">
    <citation type="submission" date="2019-03" db="EMBL/GenBank/DDBJ databases">
        <title>Sapientia aquatica gen. nov., sp. nov., isolated from a crater lake.</title>
        <authorList>
            <person name="Felfoldi T."/>
            <person name="Szabo A."/>
            <person name="Toth E."/>
            <person name="Schumann P."/>
            <person name="Keki Z."/>
            <person name="Marialigeti K."/>
            <person name="Mathe I."/>
        </authorList>
    </citation>
    <scope>NUCLEOTIDE SEQUENCE [LARGE SCALE GENOMIC DNA]</scope>
    <source>
        <strain evidence="1 2">SA-152</strain>
    </source>
</reference>
<gene>
    <name evidence="1" type="ORF">E2I14_08785</name>
</gene>
<dbReference type="Proteomes" id="UP000294829">
    <property type="component" value="Unassembled WGS sequence"/>
</dbReference>
<proteinExistence type="predicted"/>
<protein>
    <submittedName>
        <fullName evidence="1">Uncharacterized protein</fullName>
    </submittedName>
</protein>
<dbReference type="AlphaFoldDB" id="A0A4R5W291"/>
<name>A0A4R5W291_9BURK</name>
<organism evidence="1 2">
    <name type="scientific">Sapientia aquatica</name>
    <dbReference type="NCBI Taxonomy" id="1549640"/>
    <lineage>
        <taxon>Bacteria</taxon>
        <taxon>Pseudomonadati</taxon>
        <taxon>Pseudomonadota</taxon>
        <taxon>Betaproteobacteria</taxon>
        <taxon>Burkholderiales</taxon>
        <taxon>Oxalobacteraceae</taxon>
        <taxon>Sapientia</taxon>
    </lineage>
</organism>